<dbReference type="EMBL" id="MCGT01000050">
    <property type="protein sequence ID" value="ORX44080.1"/>
    <property type="molecule type" value="Genomic_DNA"/>
</dbReference>
<dbReference type="Proteomes" id="UP000242146">
    <property type="component" value="Unassembled WGS sequence"/>
</dbReference>
<organism evidence="1 2">
    <name type="scientific">Hesseltinella vesiculosa</name>
    <dbReference type="NCBI Taxonomy" id="101127"/>
    <lineage>
        <taxon>Eukaryota</taxon>
        <taxon>Fungi</taxon>
        <taxon>Fungi incertae sedis</taxon>
        <taxon>Mucoromycota</taxon>
        <taxon>Mucoromycotina</taxon>
        <taxon>Mucoromycetes</taxon>
        <taxon>Mucorales</taxon>
        <taxon>Cunninghamellaceae</taxon>
        <taxon>Hesseltinella</taxon>
    </lineage>
</organism>
<reference evidence="1 2" key="1">
    <citation type="submission" date="2016-07" db="EMBL/GenBank/DDBJ databases">
        <title>Pervasive Adenine N6-methylation of Active Genes in Fungi.</title>
        <authorList>
            <consortium name="DOE Joint Genome Institute"/>
            <person name="Mondo S.J."/>
            <person name="Dannebaum R.O."/>
            <person name="Kuo R.C."/>
            <person name="Labutti K."/>
            <person name="Haridas S."/>
            <person name="Kuo A."/>
            <person name="Salamov A."/>
            <person name="Ahrendt S.R."/>
            <person name="Lipzen A."/>
            <person name="Sullivan W."/>
            <person name="Andreopoulos W.B."/>
            <person name="Clum A."/>
            <person name="Lindquist E."/>
            <person name="Daum C."/>
            <person name="Ramamoorthy G.K."/>
            <person name="Gryganskyi A."/>
            <person name="Culley D."/>
            <person name="Magnuson J.K."/>
            <person name="James T.Y."/>
            <person name="O'Malley M.A."/>
            <person name="Stajich J.E."/>
            <person name="Spatafora J.W."/>
            <person name="Visel A."/>
            <person name="Grigoriev I.V."/>
        </authorList>
    </citation>
    <scope>NUCLEOTIDE SEQUENCE [LARGE SCALE GENOMIC DNA]</scope>
    <source>
        <strain evidence="1 2">NRRL 3301</strain>
    </source>
</reference>
<keyword evidence="2" id="KW-1185">Reference proteome</keyword>
<proteinExistence type="predicted"/>
<name>A0A1X2G3S5_9FUNG</name>
<gene>
    <name evidence="1" type="ORF">DM01DRAFT_1340489</name>
</gene>
<dbReference type="AlphaFoldDB" id="A0A1X2G3S5"/>
<evidence type="ECO:0000313" key="1">
    <source>
        <dbReference type="EMBL" id="ORX44080.1"/>
    </source>
</evidence>
<sequence>MQENLEQQILMLNNSIKELNIELLLWQDKRQMEATLTRMTPEERTAVVSRGEAYHPEMTTDDLDSIL</sequence>
<evidence type="ECO:0000313" key="2">
    <source>
        <dbReference type="Proteomes" id="UP000242146"/>
    </source>
</evidence>
<accession>A0A1X2G3S5</accession>
<comment type="caution">
    <text evidence="1">The sequence shown here is derived from an EMBL/GenBank/DDBJ whole genome shotgun (WGS) entry which is preliminary data.</text>
</comment>
<protein>
    <submittedName>
        <fullName evidence="1">Uncharacterized protein</fullName>
    </submittedName>
</protein>